<feature type="region of interest" description="Disordered" evidence="9">
    <location>
        <begin position="385"/>
        <end position="440"/>
    </location>
</feature>
<feature type="region of interest" description="Disordered" evidence="9">
    <location>
        <begin position="1"/>
        <end position="38"/>
    </location>
</feature>
<dbReference type="Pfam" id="PF07340">
    <property type="entry name" value="Herpes_IE1"/>
    <property type="match status" value="1"/>
</dbReference>
<keyword evidence="3" id="KW-0945">Host-virus interaction</keyword>
<keyword evidence="7" id="KW-0010">Activator</keyword>
<evidence type="ECO:0000313" key="10">
    <source>
        <dbReference type="EMBL" id="AEV80965.1"/>
    </source>
</evidence>
<feature type="compositionally biased region" description="Basic and acidic residues" evidence="9">
    <location>
        <begin position="395"/>
        <end position="427"/>
    </location>
</feature>
<dbReference type="GO" id="GO:0039695">
    <property type="term" value="P:DNA-templated viral transcription"/>
    <property type="evidence" value="ECO:0007669"/>
    <property type="project" value="InterPro"/>
</dbReference>
<keyword evidence="5" id="KW-1048">Host nucleus</keyword>
<evidence type="ECO:0000256" key="9">
    <source>
        <dbReference type="SAM" id="MobiDB-lite"/>
    </source>
</evidence>
<name>G8XT19_9BETA</name>
<dbReference type="OrthoDB" id="29785at10239"/>
<dbReference type="RefSeq" id="YP_004940277.1">
    <property type="nucleotide sequence ID" value="NC_016448.1"/>
</dbReference>
<keyword evidence="6" id="KW-0832">Ubl conjugation</keyword>
<keyword evidence="8" id="KW-1078">G1/S host cell cycle checkpoint dysregulation by virus</keyword>
<sequence>MAANPPPKRPHDDDDPGEGTSSGPSPPKQPKIFQPEDPVTIARRFIQKTLNEEVKTQLSLGDPLFPVADNTDDDPFKECLEQLKLQLHISRQELGEQNISRYNESKRVIIKNADDIWDALKKGMKLVNETVEQLSAEPDNLTRMCYLLKDRYVITPGMQEIWESFLAQTCNVAGLHMERCIKAAKIKVQQLVEGPEDKCKFVFLKHIEMMMKTLCMPRITETQSQAVSLLTNSEYLPKDLVTENAKILIETLKSEQETIFPQLDAVAVKVTDETAKNVNDESKVILDSLLMKAYDIITQSQEMLKTLCLYILEETVKVINAKQNNFNLDQELIDMETKLRRISNSCLAAITCGVIHHRRRPDVDTYRVIAGDVETPVRMETVVVHGAGESDDEEEVKREEELKSETPESPEEKTLEEKKEPEDEGKPRNIHPMVTRSKQC</sequence>
<organism evidence="10 11">
    <name type="scientific">Saimiriine betaherpesvirus 4</name>
    <dbReference type="NCBI Taxonomy" id="1535247"/>
    <lineage>
        <taxon>Viruses</taxon>
        <taxon>Duplodnaviria</taxon>
        <taxon>Heunggongvirae</taxon>
        <taxon>Peploviricota</taxon>
        <taxon>Herviviricetes</taxon>
        <taxon>Herpesvirales</taxon>
        <taxon>Orthoherpesviridae</taxon>
        <taxon>Betaherpesvirinae</taxon>
        <taxon>Cytomegalovirus</taxon>
        <taxon>Cytomegalovirus saimiriinebeta4</taxon>
    </lineage>
</organism>
<evidence type="ECO:0000256" key="4">
    <source>
        <dbReference type="ARBA" id="ARBA00022518"/>
    </source>
</evidence>
<evidence type="ECO:0000256" key="8">
    <source>
        <dbReference type="ARBA" id="ARBA00023309"/>
    </source>
</evidence>
<evidence type="ECO:0000256" key="6">
    <source>
        <dbReference type="ARBA" id="ARBA00022843"/>
    </source>
</evidence>
<comment type="subcellular location">
    <subcellularLocation>
        <location evidence="1">Host nucleus</location>
    </subcellularLocation>
</comment>
<reference evidence="10" key="1">
    <citation type="submission" date="2011-12" db="EMBL/GenBank/DDBJ databases">
        <title>Comparative genomics of primate cytomegaloviruses.</title>
        <authorList>
            <person name="Davison A.J."/>
            <person name="Holton M."/>
            <person name="Dolan A."/>
            <person name="Dargan D.J."/>
            <person name="Gatherer D."/>
            <person name="Hayward G.S."/>
        </authorList>
    </citation>
    <scope>NUCLEOTIDE SEQUENCE [LARGE SCALE GENOMIC DNA]</scope>
    <source>
        <strain evidence="10">SqSHV</strain>
    </source>
</reference>
<evidence type="ECO:0000256" key="5">
    <source>
        <dbReference type="ARBA" id="ARBA00022562"/>
    </source>
</evidence>
<keyword evidence="3" id="KW-1121">Modulation of host cell cycle by virus</keyword>
<dbReference type="Proteomes" id="UP000097892">
    <property type="component" value="Segment"/>
</dbReference>
<dbReference type="InterPro" id="IPR010855">
    <property type="entry name" value="Cytomega_IE1/IE2"/>
</dbReference>
<protein>
    <submittedName>
        <fullName evidence="10">Regulatory protein IE1</fullName>
    </submittedName>
</protein>
<dbReference type="GO" id="GO:0039645">
    <property type="term" value="P:symbiont-mediated perturbation of host cell cycle G1/S transition checkpoint"/>
    <property type="evidence" value="ECO:0007669"/>
    <property type="project" value="UniProtKB-KW"/>
</dbReference>
<keyword evidence="4" id="KW-0244">Early protein</keyword>
<evidence type="ECO:0000256" key="3">
    <source>
        <dbReference type="ARBA" id="ARBA00022504"/>
    </source>
</evidence>
<dbReference type="GO" id="GO:0042025">
    <property type="term" value="C:host cell nucleus"/>
    <property type="evidence" value="ECO:0007669"/>
    <property type="project" value="UniProtKB-SubCell"/>
</dbReference>
<accession>G8XT19</accession>
<dbReference type="GeneID" id="11464335"/>
<evidence type="ECO:0000256" key="1">
    <source>
        <dbReference type="ARBA" id="ARBA00004147"/>
    </source>
</evidence>
<evidence type="ECO:0000256" key="2">
    <source>
        <dbReference type="ARBA" id="ARBA00022499"/>
    </source>
</evidence>
<dbReference type="EMBL" id="FJ483967">
    <property type="protein sequence ID" value="AEV80965.1"/>
    <property type="molecule type" value="Genomic_DNA"/>
</dbReference>
<gene>
    <name evidence="10" type="primary">UL123</name>
</gene>
<evidence type="ECO:0000256" key="7">
    <source>
        <dbReference type="ARBA" id="ARBA00023159"/>
    </source>
</evidence>
<proteinExistence type="predicted"/>
<evidence type="ECO:0000313" key="11">
    <source>
        <dbReference type="Proteomes" id="UP000097892"/>
    </source>
</evidence>
<dbReference type="KEGG" id="vg:11464335"/>
<keyword evidence="2" id="KW-1017">Isopeptide bond</keyword>
<keyword evidence="11" id="KW-1185">Reference proteome</keyword>